<dbReference type="Proteomes" id="UP000265515">
    <property type="component" value="Unassembled WGS sequence"/>
</dbReference>
<comment type="caution">
    <text evidence="2">The sequence shown here is derived from an EMBL/GenBank/DDBJ whole genome shotgun (WGS) entry which is preliminary data.</text>
</comment>
<reference evidence="2 3" key="1">
    <citation type="journal article" date="2018" name="Cell">
        <title>The Chara Genome: Secondary Complexity and Implications for Plant Terrestrialization.</title>
        <authorList>
            <person name="Nishiyama T."/>
            <person name="Sakayama H."/>
            <person name="Vries J.D."/>
            <person name="Buschmann H."/>
            <person name="Saint-Marcoux D."/>
            <person name="Ullrich K.K."/>
            <person name="Haas F.B."/>
            <person name="Vanderstraeten L."/>
            <person name="Becker D."/>
            <person name="Lang D."/>
            <person name="Vosolsobe S."/>
            <person name="Rombauts S."/>
            <person name="Wilhelmsson P.K.I."/>
            <person name="Janitza P."/>
            <person name="Kern R."/>
            <person name="Heyl A."/>
            <person name="Rumpler F."/>
            <person name="Villalobos L.I.A.C."/>
            <person name="Clay J.M."/>
            <person name="Skokan R."/>
            <person name="Toyoda A."/>
            <person name="Suzuki Y."/>
            <person name="Kagoshima H."/>
            <person name="Schijlen E."/>
            <person name="Tajeshwar N."/>
            <person name="Catarino B."/>
            <person name="Hetherington A.J."/>
            <person name="Saltykova A."/>
            <person name="Bonnot C."/>
            <person name="Breuninger H."/>
            <person name="Symeonidi A."/>
            <person name="Radhakrishnan G.V."/>
            <person name="Van Nieuwerburgh F."/>
            <person name="Deforce D."/>
            <person name="Chang C."/>
            <person name="Karol K.G."/>
            <person name="Hedrich R."/>
            <person name="Ulvskov P."/>
            <person name="Glockner G."/>
            <person name="Delwiche C.F."/>
            <person name="Petrasek J."/>
            <person name="Van de Peer Y."/>
            <person name="Friml J."/>
            <person name="Beilby M."/>
            <person name="Dolan L."/>
            <person name="Kohara Y."/>
            <person name="Sugano S."/>
            <person name="Fujiyama A."/>
            <person name="Delaux P.-M."/>
            <person name="Quint M."/>
            <person name="TheiBen G."/>
            <person name="Hagemann M."/>
            <person name="Harholt J."/>
            <person name="Dunand C."/>
            <person name="Zachgo S."/>
            <person name="Langdale J."/>
            <person name="Maumus F."/>
            <person name="Straeten D.V.D."/>
            <person name="Gould S.B."/>
            <person name="Rensing S.A."/>
        </authorList>
    </citation>
    <scope>NUCLEOTIDE SEQUENCE [LARGE SCALE GENOMIC DNA]</scope>
    <source>
        <strain evidence="2 3">S276</strain>
    </source>
</reference>
<gene>
    <name evidence="2" type="ORF">CBR_g40450</name>
</gene>
<dbReference type="EMBL" id="BFEA01000532">
    <property type="protein sequence ID" value="GBG85722.1"/>
    <property type="molecule type" value="Genomic_DNA"/>
</dbReference>
<dbReference type="Gramene" id="GBG85722">
    <property type="protein sequence ID" value="GBG85722"/>
    <property type="gene ID" value="CBR_g40450"/>
</dbReference>
<keyword evidence="3" id="KW-1185">Reference proteome</keyword>
<sequence>MKDKVWTTADQEPTEGPRRMNQTCPDEGHGRRPDGGPAYGPGGRGEGPARSGKDQKENWKMEQMKDLEN</sequence>
<dbReference type="AlphaFoldDB" id="A0A388LU33"/>
<proteinExistence type="predicted"/>
<evidence type="ECO:0000313" key="3">
    <source>
        <dbReference type="Proteomes" id="UP000265515"/>
    </source>
</evidence>
<feature type="compositionally biased region" description="Gly residues" evidence="1">
    <location>
        <begin position="37"/>
        <end position="46"/>
    </location>
</feature>
<evidence type="ECO:0000313" key="2">
    <source>
        <dbReference type="EMBL" id="GBG85722.1"/>
    </source>
</evidence>
<feature type="region of interest" description="Disordered" evidence="1">
    <location>
        <begin position="1"/>
        <end position="69"/>
    </location>
</feature>
<organism evidence="2 3">
    <name type="scientific">Chara braunii</name>
    <name type="common">Braun's stonewort</name>
    <dbReference type="NCBI Taxonomy" id="69332"/>
    <lineage>
        <taxon>Eukaryota</taxon>
        <taxon>Viridiplantae</taxon>
        <taxon>Streptophyta</taxon>
        <taxon>Charophyceae</taxon>
        <taxon>Charales</taxon>
        <taxon>Characeae</taxon>
        <taxon>Chara</taxon>
    </lineage>
</organism>
<accession>A0A388LU33</accession>
<name>A0A388LU33_CHABU</name>
<protein>
    <submittedName>
        <fullName evidence="2">Uncharacterized protein</fullName>
    </submittedName>
</protein>
<evidence type="ECO:0000256" key="1">
    <source>
        <dbReference type="SAM" id="MobiDB-lite"/>
    </source>
</evidence>
<feature type="compositionally biased region" description="Basic and acidic residues" evidence="1">
    <location>
        <begin position="51"/>
        <end position="69"/>
    </location>
</feature>